<gene>
    <name evidence="1" type="ORF">SAMN05421507_1011357</name>
</gene>
<evidence type="ECO:0000313" key="2">
    <source>
        <dbReference type="Proteomes" id="UP000199691"/>
    </source>
</evidence>
<accession>A0A1H0GU52</accession>
<organism evidence="1 2">
    <name type="scientific">Lentzea jiangxiensis</name>
    <dbReference type="NCBI Taxonomy" id="641025"/>
    <lineage>
        <taxon>Bacteria</taxon>
        <taxon>Bacillati</taxon>
        <taxon>Actinomycetota</taxon>
        <taxon>Actinomycetes</taxon>
        <taxon>Pseudonocardiales</taxon>
        <taxon>Pseudonocardiaceae</taxon>
        <taxon>Lentzea</taxon>
    </lineage>
</organism>
<protein>
    <recommendedName>
        <fullName evidence="3">DUF4878 domain-containing protein</fullName>
    </recommendedName>
</protein>
<evidence type="ECO:0000313" key="1">
    <source>
        <dbReference type="EMBL" id="SDO10379.1"/>
    </source>
</evidence>
<name>A0A1H0GU52_9PSEU</name>
<dbReference type="AlphaFoldDB" id="A0A1H0GU52"/>
<evidence type="ECO:0008006" key="3">
    <source>
        <dbReference type="Google" id="ProtNLM"/>
    </source>
</evidence>
<reference evidence="2" key="1">
    <citation type="submission" date="2016-10" db="EMBL/GenBank/DDBJ databases">
        <authorList>
            <person name="Varghese N."/>
            <person name="Submissions S."/>
        </authorList>
    </citation>
    <scope>NUCLEOTIDE SEQUENCE [LARGE SCALE GENOMIC DNA]</scope>
    <source>
        <strain evidence="2">CGMCC 4.6609</strain>
    </source>
</reference>
<proteinExistence type="predicted"/>
<dbReference type="Proteomes" id="UP000199691">
    <property type="component" value="Unassembled WGS sequence"/>
</dbReference>
<dbReference type="RefSeq" id="WP_218130159.1">
    <property type="nucleotide sequence ID" value="NZ_FNIX01000001.1"/>
</dbReference>
<dbReference type="EMBL" id="FNIX01000001">
    <property type="protein sequence ID" value="SDO10379.1"/>
    <property type="molecule type" value="Genomic_DNA"/>
</dbReference>
<keyword evidence="2" id="KW-1185">Reference proteome</keyword>
<sequence length="136" mass="14581">MAIGLLAAVLTGCGSTGSGTTLAPETPAAISSSAPPDNSALEQQVRAYSTAFLAGNGDVAYDLLSQRCKERNTRPNFVMLVQQAGKLYGPQEIRSLKVDQAAGDLARVTYTYDKAELDQRGEPWVRESGVWRIDDC</sequence>